<dbReference type="PANTHER" id="PTHR45947">
    <property type="entry name" value="SULFOQUINOVOSYL TRANSFERASE SQD2"/>
    <property type="match status" value="1"/>
</dbReference>
<evidence type="ECO:0000259" key="1">
    <source>
        <dbReference type="Pfam" id="PF00534"/>
    </source>
</evidence>
<dbReference type="CDD" id="cd03823">
    <property type="entry name" value="GT4_ExpE7-like"/>
    <property type="match status" value="1"/>
</dbReference>
<evidence type="ECO:0000313" key="4">
    <source>
        <dbReference type="Proteomes" id="UP000654004"/>
    </source>
</evidence>
<dbReference type="InterPro" id="IPR001296">
    <property type="entry name" value="Glyco_trans_1"/>
</dbReference>
<dbReference type="InterPro" id="IPR028098">
    <property type="entry name" value="Glyco_trans_4-like_N"/>
</dbReference>
<sequence length="409" mass="46379">MHKKVLVIAHGHPEFNKGGGEQAAYQFFQECLSQGDDAYFLARTAISPHGGAAFSTIKNEREILFHTTHDDFFLFSNIKTRHLWGDFADLLTQLSPEVIYCHHYFLLGIEMMKIIKQVLPNVKLVLTLHEYYAICHNSGLMVKTGKDKKLCFESGTRECNQCFPDKSPGDFFLRKQYIQQCFYWVDCFIAPSAFLRDRYIDWGVDCAKIHVVENGQPSVSVIPNVNVTDKQVRIAYIGQINPFKGIDVLLDALELLPEEAQQQLYIDIHGANFSSQESDFQHKISKQLKKLSHVVRMHGAYEPHELGRILDTINWVVVPSTWWENSPMVIQEALSHGKPVIVSDIGGMAEKIQHNVTGLHFRARSAVSLADTFMAILSDKSLQSKLVSNITKPLSLPESYQQINNSISI</sequence>
<proteinExistence type="predicted"/>
<keyword evidence="4" id="KW-1185">Reference proteome</keyword>
<feature type="domain" description="Glycosyl transferase family 1" evidence="1">
    <location>
        <begin position="228"/>
        <end position="390"/>
    </location>
</feature>
<dbReference type="InterPro" id="IPR050194">
    <property type="entry name" value="Glycosyltransferase_grp1"/>
</dbReference>
<organism evidence="3 4">
    <name type="scientific">Shewanella ulleungensis</name>
    <dbReference type="NCBI Taxonomy" id="2282699"/>
    <lineage>
        <taxon>Bacteria</taxon>
        <taxon>Pseudomonadati</taxon>
        <taxon>Pseudomonadota</taxon>
        <taxon>Gammaproteobacteria</taxon>
        <taxon>Alteromonadales</taxon>
        <taxon>Shewanellaceae</taxon>
        <taxon>Shewanella</taxon>
    </lineage>
</organism>
<evidence type="ECO:0000313" key="3">
    <source>
        <dbReference type="EMBL" id="GGP95548.1"/>
    </source>
</evidence>
<evidence type="ECO:0000259" key="2">
    <source>
        <dbReference type="Pfam" id="PF13439"/>
    </source>
</evidence>
<feature type="domain" description="Glycosyltransferase subfamily 4-like N-terminal" evidence="2">
    <location>
        <begin position="18"/>
        <end position="215"/>
    </location>
</feature>
<dbReference type="PANTHER" id="PTHR45947:SF13">
    <property type="entry name" value="TRANSFERASE"/>
    <property type="match status" value="1"/>
</dbReference>
<dbReference type="Proteomes" id="UP000654004">
    <property type="component" value="Unassembled WGS sequence"/>
</dbReference>
<dbReference type="Gene3D" id="3.40.50.2000">
    <property type="entry name" value="Glycogen Phosphorylase B"/>
    <property type="match status" value="2"/>
</dbReference>
<accession>A0ABQ2QTF3</accession>
<dbReference type="SUPFAM" id="SSF53756">
    <property type="entry name" value="UDP-Glycosyltransferase/glycogen phosphorylase"/>
    <property type="match status" value="1"/>
</dbReference>
<keyword evidence="3" id="KW-0808">Transferase</keyword>
<reference evidence="4" key="1">
    <citation type="journal article" date="2019" name="Int. J. Syst. Evol. Microbiol.">
        <title>The Global Catalogue of Microorganisms (GCM) 10K type strain sequencing project: providing services to taxonomists for standard genome sequencing and annotation.</title>
        <authorList>
            <consortium name="The Broad Institute Genomics Platform"/>
            <consortium name="The Broad Institute Genome Sequencing Center for Infectious Disease"/>
            <person name="Wu L."/>
            <person name="Ma J."/>
        </authorList>
    </citation>
    <scope>NUCLEOTIDE SEQUENCE [LARGE SCALE GENOMIC DNA]</scope>
    <source>
        <strain evidence="4">JCM 32305</strain>
    </source>
</reference>
<comment type="caution">
    <text evidence="3">The sequence shown here is derived from an EMBL/GenBank/DDBJ whole genome shotgun (WGS) entry which is preliminary data.</text>
</comment>
<gene>
    <name evidence="3" type="ORF">GCM10009410_31970</name>
</gene>
<name>A0ABQ2QTF3_9GAMM</name>
<dbReference type="Pfam" id="PF00534">
    <property type="entry name" value="Glycos_transf_1"/>
    <property type="match status" value="1"/>
</dbReference>
<dbReference type="GO" id="GO:0016740">
    <property type="term" value="F:transferase activity"/>
    <property type="evidence" value="ECO:0007669"/>
    <property type="project" value="UniProtKB-KW"/>
</dbReference>
<dbReference type="RefSeq" id="WP_188957977.1">
    <property type="nucleotide sequence ID" value="NZ_BMQW01000009.1"/>
</dbReference>
<dbReference type="Pfam" id="PF13439">
    <property type="entry name" value="Glyco_transf_4"/>
    <property type="match status" value="1"/>
</dbReference>
<dbReference type="EMBL" id="BMQW01000009">
    <property type="protein sequence ID" value="GGP95548.1"/>
    <property type="molecule type" value="Genomic_DNA"/>
</dbReference>
<protein>
    <submittedName>
        <fullName evidence="3">Glycosyl transferase</fullName>
    </submittedName>
</protein>